<dbReference type="GO" id="GO:0050431">
    <property type="term" value="F:transforming growth factor beta binding"/>
    <property type="evidence" value="ECO:0007669"/>
    <property type="project" value="TreeGrafter"/>
</dbReference>
<feature type="domain" description="BPTI/Kunitz inhibitor" evidence="6">
    <location>
        <begin position="29"/>
        <end position="80"/>
    </location>
</feature>
<evidence type="ECO:0000313" key="7">
    <source>
        <dbReference type="EMBL" id="JAP82038.1"/>
    </source>
</evidence>
<feature type="chain" id="PRO_5007286102" evidence="5">
    <location>
        <begin position="19"/>
        <end position="269"/>
    </location>
</feature>
<dbReference type="Gene3D" id="4.10.410.10">
    <property type="entry name" value="Pancreatic trypsin inhibitor Kunitz domain"/>
    <property type="match status" value="2"/>
</dbReference>
<dbReference type="Pfam" id="PF00014">
    <property type="entry name" value="Kunitz_BPTI"/>
    <property type="match status" value="2"/>
</dbReference>
<evidence type="ECO:0000256" key="2">
    <source>
        <dbReference type="ARBA" id="ARBA00022525"/>
    </source>
</evidence>
<dbReference type="EMBL" id="GEDV01006519">
    <property type="protein sequence ID" value="JAP82038.1"/>
    <property type="molecule type" value="Transcribed_RNA"/>
</dbReference>
<dbReference type="GO" id="GO:0004867">
    <property type="term" value="F:serine-type endopeptidase inhibitor activity"/>
    <property type="evidence" value="ECO:0007669"/>
    <property type="project" value="InterPro"/>
</dbReference>
<dbReference type="PANTHER" id="PTHR45938:SF11">
    <property type="entry name" value="WAP, KAZAL, IMMUNOGLOBULIN, KUNITZ AND NTR DOMAIN-CONTAINING PROTEIN 2-LIKE"/>
    <property type="match status" value="1"/>
</dbReference>
<dbReference type="PROSITE" id="PS50279">
    <property type="entry name" value="BPTI_KUNITZ_2"/>
    <property type="match status" value="2"/>
</dbReference>
<dbReference type="SMART" id="SM00131">
    <property type="entry name" value="KU"/>
    <property type="match status" value="1"/>
</dbReference>
<accession>A0A131YTV6</accession>
<dbReference type="GO" id="GO:0048019">
    <property type="term" value="F:receptor antagonist activity"/>
    <property type="evidence" value="ECO:0007669"/>
    <property type="project" value="TreeGrafter"/>
</dbReference>
<feature type="signal peptide" evidence="5">
    <location>
        <begin position="1"/>
        <end position="18"/>
    </location>
</feature>
<dbReference type="InterPro" id="IPR002223">
    <property type="entry name" value="Kunitz_BPTI"/>
</dbReference>
<comment type="subcellular location">
    <subcellularLocation>
        <location evidence="1">Secreted</location>
    </subcellularLocation>
</comment>
<evidence type="ECO:0000256" key="3">
    <source>
        <dbReference type="ARBA" id="ARBA00022729"/>
    </source>
</evidence>
<keyword evidence="4" id="KW-1015">Disulfide bond</keyword>
<dbReference type="PANTHER" id="PTHR45938">
    <property type="entry name" value="ACP24A4-RELATED"/>
    <property type="match status" value="1"/>
</dbReference>
<sequence>MEMFLLLLVTFLITGCFCVLEKEKDGYGCYEERHEVGCGTAFPEKWFYNSSSKRCMAQTSGGCIAGTKYFSNISDCNRYCRDRIYGVCTRRRYRRMCRYIVRKLKVQFNPRQGICEWYVPHCPNEENSFNDMNECYDKCGEFVTNPCVLPIKAIAKGSTYHQGIQFRYGYDQNTKKCVRFQLPSSNGNINSFKTRKECLETCAPKSPCLFVTEHHTWRPFTSYFYDFNHDSCNITRTFFWKSDYWPRANRFYSYASCHEQCMPDLYSFF</sequence>
<feature type="domain" description="BPTI/Kunitz inhibitor" evidence="6">
    <location>
        <begin position="147"/>
        <end position="202"/>
    </location>
</feature>
<evidence type="ECO:0000256" key="1">
    <source>
        <dbReference type="ARBA" id="ARBA00004613"/>
    </source>
</evidence>
<proteinExistence type="predicted"/>
<organism evidence="7">
    <name type="scientific">Rhipicephalus appendiculatus</name>
    <name type="common">Brown ear tick</name>
    <dbReference type="NCBI Taxonomy" id="34631"/>
    <lineage>
        <taxon>Eukaryota</taxon>
        <taxon>Metazoa</taxon>
        <taxon>Ecdysozoa</taxon>
        <taxon>Arthropoda</taxon>
        <taxon>Chelicerata</taxon>
        <taxon>Arachnida</taxon>
        <taxon>Acari</taxon>
        <taxon>Parasitiformes</taxon>
        <taxon>Ixodida</taxon>
        <taxon>Ixodoidea</taxon>
        <taxon>Ixodidae</taxon>
        <taxon>Rhipicephalinae</taxon>
        <taxon>Rhipicephalus</taxon>
        <taxon>Rhipicephalus</taxon>
    </lineage>
</organism>
<dbReference type="InterPro" id="IPR036880">
    <property type="entry name" value="Kunitz_BPTI_sf"/>
</dbReference>
<dbReference type="SUPFAM" id="SSF57362">
    <property type="entry name" value="BPTI-like"/>
    <property type="match status" value="2"/>
</dbReference>
<dbReference type="GO" id="GO:0005615">
    <property type="term" value="C:extracellular space"/>
    <property type="evidence" value="ECO:0007669"/>
    <property type="project" value="TreeGrafter"/>
</dbReference>
<evidence type="ECO:0000256" key="4">
    <source>
        <dbReference type="ARBA" id="ARBA00023157"/>
    </source>
</evidence>
<evidence type="ECO:0000256" key="5">
    <source>
        <dbReference type="SAM" id="SignalP"/>
    </source>
</evidence>
<name>A0A131YTV6_RHIAP</name>
<evidence type="ECO:0000259" key="6">
    <source>
        <dbReference type="PROSITE" id="PS50279"/>
    </source>
</evidence>
<keyword evidence="3 5" id="KW-0732">Signal</keyword>
<protein>
    <submittedName>
        <fullName evidence="7">Pancreatic trypsin inhibitor</fullName>
    </submittedName>
</protein>
<dbReference type="AlphaFoldDB" id="A0A131YTV6"/>
<keyword evidence="2" id="KW-0964">Secreted</keyword>
<reference evidence="7" key="1">
    <citation type="journal article" date="2016" name="Ticks Tick Borne Dis.">
        <title>De novo assembly and annotation of the salivary gland transcriptome of Rhipicephalus appendiculatus male and female ticks during blood feeding.</title>
        <authorList>
            <person name="de Castro M.H."/>
            <person name="de Klerk D."/>
            <person name="Pienaar R."/>
            <person name="Latif A.A."/>
            <person name="Rees D.J."/>
            <person name="Mans B.J."/>
        </authorList>
    </citation>
    <scope>NUCLEOTIDE SEQUENCE</scope>
    <source>
        <tissue evidence="7">Salivary glands</tissue>
    </source>
</reference>